<dbReference type="Proteomes" id="UP000694240">
    <property type="component" value="Chromosome 3"/>
</dbReference>
<proteinExistence type="predicted"/>
<protein>
    <submittedName>
        <fullName evidence="1">Uncharacterized protein</fullName>
    </submittedName>
</protein>
<dbReference type="EMBL" id="JAEFBK010000003">
    <property type="protein sequence ID" value="KAG7624769.1"/>
    <property type="molecule type" value="Genomic_DNA"/>
</dbReference>
<sequence length="22" mass="2633">MRDIDSLFSISFVIRFVQQDES</sequence>
<accession>A0A8T2EN22</accession>
<organism evidence="1 2">
    <name type="scientific">Arabidopsis thaliana x Arabidopsis arenosa</name>
    <dbReference type="NCBI Taxonomy" id="1240361"/>
    <lineage>
        <taxon>Eukaryota</taxon>
        <taxon>Viridiplantae</taxon>
        <taxon>Streptophyta</taxon>
        <taxon>Embryophyta</taxon>
        <taxon>Tracheophyta</taxon>
        <taxon>Spermatophyta</taxon>
        <taxon>Magnoliopsida</taxon>
        <taxon>eudicotyledons</taxon>
        <taxon>Gunneridae</taxon>
        <taxon>Pentapetalae</taxon>
        <taxon>rosids</taxon>
        <taxon>malvids</taxon>
        <taxon>Brassicales</taxon>
        <taxon>Brassicaceae</taxon>
        <taxon>Camelineae</taxon>
        <taxon>Arabidopsis</taxon>
    </lineage>
</organism>
<name>A0A8T2EN22_9BRAS</name>
<evidence type="ECO:0000313" key="2">
    <source>
        <dbReference type="Proteomes" id="UP000694240"/>
    </source>
</evidence>
<evidence type="ECO:0000313" key="1">
    <source>
        <dbReference type="EMBL" id="KAG7624769.1"/>
    </source>
</evidence>
<reference evidence="1 2" key="1">
    <citation type="submission" date="2020-12" db="EMBL/GenBank/DDBJ databases">
        <title>Concerted genomic and epigenomic changes stabilize Arabidopsis allopolyploids.</title>
        <authorList>
            <person name="Chen Z."/>
        </authorList>
    </citation>
    <scope>NUCLEOTIDE SEQUENCE [LARGE SCALE GENOMIC DNA]</scope>
    <source>
        <strain evidence="1">Allo738</strain>
        <tissue evidence="1">Leaf</tissue>
    </source>
</reference>
<keyword evidence="2" id="KW-1185">Reference proteome</keyword>
<gene>
    <name evidence="1" type="ORF">ISN45_At03g010680</name>
</gene>
<dbReference type="AlphaFoldDB" id="A0A8T2EN22"/>
<comment type="caution">
    <text evidence="1">The sequence shown here is derived from an EMBL/GenBank/DDBJ whole genome shotgun (WGS) entry which is preliminary data.</text>
</comment>